<dbReference type="InterPro" id="IPR011005">
    <property type="entry name" value="Dihydropteroate_synth-like_sf"/>
</dbReference>
<dbReference type="RefSeq" id="WP_110377680.1">
    <property type="nucleotide sequence ID" value="NZ_JAHBRY010000001.1"/>
</dbReference>
<dbReference type="EC" id="2.5.1.15" evidence="5 12"/>
<dbReference type="GO" id="GO:0005829">
    <property type="term" value="C:cytosol"/>
    <property type="evidence" value="ECO:0007669"/>
    <property type="project" value="TreeGrafter"/>
</dbReference>
<keyword evidence="15" id="KW-1185">Reference proteome</keyword>
<dbReference type="GO" id="GO:0004156">
    <property type="term" value="F:dihydropteroate synthase activity"/>
    <property type="evidence" value="ECO:0007669"/>
    <property type="project" value="UniProtKB-EC"/>
</dbReference>
<evidence type="ECO:0000313" key="14">
    <source>
        <dbReference type="EMBL" id="PXW53146.1"/>
    </source>
</evidence>
<keyword evidence="7 12" id="KW-0808">Transferase</keyword>
<dbReference type="PANTHER" id="PTHR20941:SF1">
    <property type="entry name" value="FOLIC ACID SYNTHESIS PROTEIN FOL1"/>
    <property type="match status" value="1"/>
</dbReference>
<evidence type="ECO:0000256" key="1">
    <source>
        <dbReference type="ARBA" id="ARBA00000012"/>
    </source>
</evidence>
<evidence type="ECO:0000256" key="5">
    <source>
        <dbReference type="ARBA" id="ARBA00012458"/>
    </source>
</evidence>
<dbReference type="PROSITE" id="PS00793">
    <property type="entry name" value="DHPS_2"/>
    <property type="match status" value="1"/>
</dbReference>
<dbReference type="InterPro" id="IPR045031">
    <property type="entry name" value="DHP_synth-like"/>
</dbReference>
<dbReference type="GO" id="GO:0046656">
    <property type="term" value="P:folic acid biosynthetic process"/>
    <property type="evidence" value="ECO:0007669"/>
    <property type="project" value="UniProtKB-KW"/>
</dbReference>
<dbReference type="CDD" id="cd00739">
    <property type="entry name" value="DHPS"/>
    <property type="match status" value="1"/>
</dbReference>
<comment type="pathway">
    <text evidence="3 12">Cofactor biosynthesis; tetrahydrofolate biosynthesis; 7,8-dihydrofolate from 2-amino-4-hydroxy-6-hydroxymethyl-7,8-dihydropteridine diphosphate and 4-aminobenzoate: step 1/2.</text>
</comment>
<reference evidence="14 15" key="1">
    <citation type="submission" date="2018-05" db="EMBL/GenBank/DDBJ databases">
        <title>Genomic Encyclopedia of Type Strains, Phase IV (KMG-IV): sequencing the most valuable type-strain genomes for metagenomic binning, comparative biology and taxonomic classification.</title>
        <authorList>
            <person name="Goeker M."/>
        </authorList>
    </citation>
    <scope>NUCLEOTIDE SEQUENCE [LARGE SCALE GENOMIC DNA]</scope>
    <source>
        <strain evidence="14 15">DSM 6462</strain>
    </source>
</reference>
<evidence type="ECO:0000256" key="4">
    <source>
        <dbReference type="ARBA" id="ARBA00009503"/>
    </source>
</evidence>
<dbReference type="UniPathway" id="UPA00077">
    <property type="reaction ID" value="UER00156"/>
</dbReference>
<proteinExistence type="inferred from homology"/>
<dbReference type="PROSITE" id="PS50972">
    <property type="entry name" value="PTERIN_BINDING"/>
    <property type="match status" value="1"/>
</dbReference>
<dbReference type="OrthoDB" id="9811744at2"/>
<dbReference type="GO" id="GO:0046654">
    <property type="term" value="P:tetrahydrofolate biosynthetic process"/>
    <property type="evidence" value="ECO:0007669"/>
    <property type="project" value="UniProtKB-UniPathway"/>
</dbReference>
<accession>A0A2V3TW34</accession>
<dbReference type="FunFam" id="3.20.20.20:FF:000006">
    <property type="entry name" value="Dihydropteroate synthase"/>
    <property type="match status" value="1"/>
</dbReference>
<dbReference type="Proteomes" id="UP000248021">
    <property type="component" value="Unassembled WGS sequence"/>
</dbReference>
<comment type="catalytic activity">
    <reaction evidence="1">
        <text>(7,8-dihydropterin-6-yl)methyl diphosphate + 4-aminobenzoate = 7,8-dihydropteroate + diphosphate</text>
        <dbReference type="Rhea" id="RHEA:19949"/>
        <dbReference type="ChEBI" id="CHEBI:17836"/>
        <dbReference type="ChEBI" id="CHEBI:17839"/>
        <dbReference type="ChEBI" id="CHEBI:33019"/>
        <dbReference type="ChEBI" id="CHEBI:72950"/>
        <dbReference type="EC" id="2.5.1.15"/>
    </reaction>
</comment>
<dbReference type="Pfam" id="PF00809">
    <property type="entry name" value="Pterin_bind"/>
    <property type="match status" value="1"/>
</dbReference>
<organism evidence="14 15">
    <name type="scientific">Chelatococcus asaccharovorans</name>
    <dbReference type="NCBI Taxonomy" id="28210"/>
    <lineage>
        <taxon>Bacteria</taxon>
        <taxon>Pseudomonadati</taxon>
        <taxon>Pseudomonadota</taxon>
        <taxon>Alphaproteobacteria</taxon>
        <taxon>Hyphomicrobiales</taxon>
        <taxon>Chelatococcaceae</taxon>
        <taxon>Chelatococcus</taxon>
    </lineage>
</organism>
<evidence type="ECO:0000256" key="6">
    <source>
        <dbReference type="ARBA" id="ARBA00016919"/>
    </source>
</evidence>
<comment type="caution">
    <text evidence="14">The sequence shown here is derived from an EMBL/GenBank/DDBJ whole genome shotgun (WGS) entry which is preliminary data.</text>
</comment>
<name>A0A2V3TW34_9HYPH</name>
<evidence type="ECO:0000256" key="2">
    <source>
        <dbReference type="ARBA" id="ARBA00001946"/>
    </source>
</evidence>
<dbReference type="NCBIfam" id="TIGR01496">
    <property type="entry name" value="DHPS"/>
    <property type="match status" value="1"/>
</dbReference>
<comment type="function">
    <text evidence="12">Catalyzes the condensation of para-aminobenzoate (pABA) with 6-hydroxymethyl-7,8-dihydropterin diphosphate (DHPt-PP) to form 7,8-dihydropteroate (H2Pte), the immediate precursor of folate derivatives.</text>
</comment>
<dbReference type="EMBL" id="QJJK01000014">
    <property type="protein sequence ID" value="PXW53146.1"/>
    <property type="molecule type" value="Genomic_DNA"/>
</dbReference>
<keyword evidence="9 12" id="KW-0460">Magnesium</keyword>
<evidence type="ECO:0000256" key="7">
    <source>
        <dbReference type="ARBA" id="ARBA00022679"/>
    </source>
</evidence>
<sequence>MAHASAPARPVLPDLGRRPLIMGILNVTPDSFSDGGRFATHEAALAQAARMVGEGADIIDIGGESTRPGYTEISAEEEIARVVPVITAVAARQEVPISIDTYKAKTAEAAIAAGAVIINDVWGLQRDPAMAAVAAAHGVPVVAMHNRDTIDPALDIIADMKAFFARTLDRAKNAGVAPGAIILDPGIGFGKTPEQNLIALQRLAELKTLGCPLLVGASRKSTIGLVTGRPAGERLAGSLAAHVLALAHGADIIRVHDVAPHRDACRIFEAVQDPSRLAVLTGEPAPRSAP</sequence>
<dbReference type="AlphaFoldDB" id="A0A2V3TW34"/>
<evidence type="ECO:0000256" key="3">
    <source>
        <dbReference type="ARBA" id="ARBA00004763"/>
    </source>
</evidence>
<dbReference type="SUPFAM" id="SSF51717">
    <property type="entry name" value="Dihydropteroate synthetase-like"/>
    <property type="match status" value="1"/>
</dbReference>
<evidence type="ECO:0000313" key="15">
    <source>
        <dbReference type="Proteomes" id="UP000248021"/>
    </source>
</evidence>
<evidence type="ECO:0000259" key="13">
    <source>
        <dbReference type="PROSITE" id="PS50972"/>
    </source>
</evidence>
<keyword evidence="10 12" id="KW-0289">Folate biosynthesis</keyword>
<feature type="domain" description="Pterin-binding" evidence="13">
    <location>
        <begin position="19"/>
        <end position="266"/>
    </location>
</feature>
<evidence type="ECO:0000256" key="8">
    <source>
        <dbReference type="ARBA" id="ARBA00022723"/>
    </source>
</evidence>
<gene>
    <name evidence="14" type="ORF">C7450_11422</name>
</gene>
<comment type="similarity">
    <text evidence="4 12">Belongs to the DHPS family.</text>
</comment>
<dbReference type="InterPro" id="IPR006390">
    <property type="entry name" value="DHP_synth_dom"/>
</dbReference>
<evidence type="ECO:0000256" key="11">
    <source>
        <dbReference type="ARBA" id="ARBA00030193"/>
    </source>
</evidence>
<evidence type="ECO:0000256" key="9">
    <source>
        <dbReference type="ARBA" id="ARBA00022842"/>
    </source>
</evidence>
<protein>
    <recommendedName>
        <fullName evidence="6 12">Dihydropteroate synthase</fullName>
        <shortName evidence="12">DHPS</shortName>
        <ecNumber evidence="5 12">2.5.1.15</ecNumber>
    </recommendedName>
    <alternativeName>
        <fullName evidence="11 12">Dihydropteroate pyrophosphorylase</fullName>
    </alternativeName>
</protein>
<dbReference type="PANTHER" id="PTHR20941">
    <property type="entry name" value="FOLATE SYNTHESIS PROTEINS"/>
    <property type="match status" value="1"/>
</dbReference>
<evidence type="ECO:0000256" key="12">
    <source>
        <dbReference type="RuleBase" id="RU361205"/>
    </source>
</evidence>
<dbReference type="Gene3D" id="3.20.20.20">
    <property type="entry name" value="Dihydropteroate synthase-like"/>
    <property type="match status" value="1"/>
</dbReference>
<dbReference type="GO" id="GO:0046872">
    <property type="term" value="F:metal ion binding"/>
    <property type="evidence" value="ECO:0007669"/>
    <property type="project" value="UniProtKB-KW"/>
</dbReference>
<keyword evidence="8 12" id="KW-0479">Metal-binding</keyword>
<dbReference type="InterPro" id="IPR000489">
    <property type="entry name" value="Pterin-binding_dom"/>
</dbReference>
<comment type="cofactor">
    <cofactor evidence="2 12">
        <name>Mg(2+)</name>
        <dbReference type="ChEBI" id="CHEBI:18420"/>
    </cofactor>
</comment>
<dbReference type="PROSITE" id="PS00792">
    <property type="entry name" value="DHPS_1"/>
    <property type="match status" value="1"/>
</dbReference>
<evidence type="ECO:0000256" key="10">
    <source>
        <dbReference type="ARBA" id="ARBA00022909"/>
    </source>
</evidence>